<dbReference type="Gene3D" id="3.30.1340.30">
    <property type="match status" value="1"/>
</dbReference>
<dbReference type="Pfam" id="PF00691">
    <property type="entry name" value="OmpA"/>
    <property type="match status" value="1"/>
</dbReference>
<dbReference type="InterPro" id="IPR006690">
    <property type="entry name" value="OMPA-like_CS"/>
</dbReference>
<evidence type="ECO:0000256" key="5">
    <source>
        <dbReference type="SAM" id="MobiDB-lite"/>
    </source>
</evidence>
<dbReference type="InterPro" id="IPR050330">
    <property type="entry name" value="Bact_OuterMem_StrucFunc"/>
</dbReference>
<dbReference type="PROSITE" id="PS51123">
    <property type="entry name" value="OMPA_2"/>
    <property type="match status" value="1"/>
</dbReference>
<reference evidence="8 9" key="1">
    <citation type="submission" date="2023-08" db="EMBL/GenBank/DDBJ databases">
        <title>New molecular markers tilS and rpoB for phylogenetic and monitoring studies of the genus Thiothrix biodiversity.</title>
        <authorList>
            <person name="Ravin N.V."/>
            <person name="Smolyakov D."/>
            <person name="Markov N.D."/>
            <person name="Beletsky A.V."/>
            <person name="Mardanov A.V."/>
            <person name="Rudenko T.S."/>
            <person name="Grabovich M.Y."/>
        </authorList>
    </citation>
    <scope>NUCLEOTIDE SEQUENCE [LARGE SCALE GENOMIC DNA]</scope>
    <source>
        <strain evidence="8 9">MK1</strain>
    </source>
</reference>
<evidence type="ECO:0000313" key="8">
    <source>
        <dbReference type="EMBL" id="WML90016.1"/>
    </source>
</evidence>
<dbReference type="InterPro" id="IPR036737">
    <property type="entry name" value="OmpA-like_sf"/>
</dbReference>
<feature type="region of interest" description="Disordered" evidence="5">
    <location>
        <begin position="376"/>
        <end position="403"/>
    </location>
</feature>
<dbReference type="PANTHER" id="PTHR30329:SF21">
    <property type="entry name" value="LIPOPROTEIN YIAD-RELATED"/>
    <property type="match status" value="1"/>
</dbReference>
<evidence type="ECO:0000256" key="3">
    <source>
        <dbReference type="ARBA" id="ARBA00023237"/>
    </source>
</evidence>
<evidence type="ECO:0000256" key="1">
    <source>
        <dbReference type="ARBA" id="ARBA00004442"/>
    </source>
</evidence>
<dbReference type="Gene3D" id="3.40.1520.20">
    <property type="match status" value="1"/>
</dbReference>
<dbReference type="Pfam" id="PF04972">
    <property type="entry name" value="BON"/>
    <property type="match status" value="2"/>
</dbReference>
<sequence>MDKKSSCCCGALPAMWWWLLTLLGLPLLFLLMTGARQSVVEKDLTTRSEAALKAAGMDWAQVKLTQRGRDVLLSGSAASDEERLAALKMVQGVNGVRDVQNMIEVAAAPAPEPAQAAVAAEPVQAVASLDAPAPSKTPEFSLQSVGGKMVLQGVMGSQQEIDAALAAAQGVYGAGQVDNQLQLIEGVAPAAWLKDLAGLLPALQGLDNASLKVSAAGNSIGGQVPSDADKARVLDKARQLLGGAIADDLAVAASKTPVPDSVTNAADPAQVAAEEKAVANCQQQLNDAMSGKTILFETNKSAIKQDSAALLESLVGIISTCKEVVTERGIQISGHTDNVGNDAYNQRLSQQRADAVKNYFIQKGVDGGLVKSVGFGESKPVAPNDNEADRSKNRRITFDINPE</sequence>
<evidence type="ECO:0000256" key="2">
    <source>
        <dbReference type="ARBA" id="ARBA00023136"/>
    </source>
</evidence>
<evidence type="ECO:0000259" key="7">
    <source>
        <dbReference type="PROSITE" id="PS51123"/>
    </source>
</evidence>
<feature type="domain" description="BON" evidence="6">
    <location>
        <begin position="115"/>
        <end position="185"/>
    </location>
</feature>
<dbReference type="PROSITE" id="PS50914">
    <property type="entry name" value="BON"/>
    <property type="match status" value="2"/>
</dbReference>
<dbReference type="Gene3D" id="3.30.1330.60">
    <property type="entry name" value="OmpA-like domain"/>
    <property type="match status" value="1"/>
</dbReference>
<dbReference type="SUPFAM" id="SSF103088">
    <property type="entry name" value="OmpA-like"/>
    <property type="match status" value="1"/>
</dbReference>
<evidence type="ECO:0000313" key="9">
    <source>
        <dbReference type="Proteomes" id="UP001236657"/>
    </source>
</evidence>
<evidence type="ECO:0000259" key="6">
    <source>
        <dbReference type="PROSITE" id="PS50914"/>
    </source>
</evidence>
<protein>
    <submittedName>
        <fullName evidence="8">OmpA family protein</fullName>
    </submittedName>
</protein>
<keyword evidence="9" id="KW-1185">Reference proteome</keyword>
<accession>A0ABY9MQB6</accession>
<comment type="subcellular location">
    <subcellularLocation>
        <location evidence="1">Cell outer membrane</location>
    </subcellularLocation>
</comment>
<dbReference type="PROSITE" id="PS01068">
    <property type="entry name" value="OMPA_1"/>
    <property type="match status" value="1"/>
</dbReference>
<dbReference type="InterPro" id="IPR006664">
    <property type="entry name" value="OMP_bac"/>
</dbReference>
<name>A0ABY9MQB6_9GAMM</name>
<dbReference type="InterPro" id="IPR007055">
    <property type="entry name" value="BON_dom"/>
</dbReference>
<dbReference type="EMBL" id="CP133218">
    <property type="protein sequence ID" value="WML90016.1"/>
    <property type="molecule type" value="Genomic_DNA"/>
</dbReference>
<keyword evidence="2 4" id="KW-0472">Membrane</keyword>
<feature type="domain" description="BON" evidence="6">
    <location>
        <begin position="36"/>
        <end position="107"/>
    </location>
</feature>
<dbReference type="RefSeq" id="WP_308894338.1">
    <property type="nucleotide sequence ID" value="NZ_CP133218.1"/>
</dbReference>
<evidence type="ECO:0000256" key="4">
    <source>
        <dbReference type="PROSITE-ProRule" id="PRU00473"/>
    </source>
</evidence>
<dbReference type="CDD" id="cd07185">
    <property type="entry name" value="OmpA_C-like"/>
    <property type="match status" value="1"/>
</dbReference>
<keyword evidence="3" id="KW-0998">Cell outer membrane</keyword>
<dbReference type="PANTHER" id="PTHR30329">
    <property type="entry name" value="STATOR ELEMENT OF FLAGELLAR MOTOR COMPLEX"/>
    <property type="match status" value="1"/>
</dbReference>
<proteinExistence type="predicted"/>
<dbReference type="InterPro" id="IPR006665">
    <property type="entry name" value="OmpA-like"/>
</dbReference>
<gene>
    <name evidence="8" type="ORF">RCF98_13695</name>
</gene>
<feature type="domain" description="OmpA-like" evidence="7">
    <location>
        <begin position="283"/>
        <end position="403"/>
    </location>
</feature>
<organism evidence="8 9">
    <name type="scientific">Thiothrix lacustris</name>
    <dbReference type="NCBI Taxonomy" id="525917"/>
    <lineage>
        <taxon>Bacteria</taxon>
        <taxon>Pseudomonadati</taxon>
        <taxon>Pseudomonadota</taxon>
        <taxon>Gammaproteobacteria</taxon>
        <taxon>Thiotrichales</taxon>
        <taxon>Thiotrichaceae</taxon>
        <taxon>Thiothrix</taxon>
    </lineage>
</organism>
<dbReference type="PRINTS" id="PR01021">
    <property type="entry name" value="OMPADOMAIN"/>
</dbReference>
<dbReference type="Proteomes" id="UP001236657">
    <property type="component" value="Chromosome"/>
</dbReference>